<feature type="transmembrane region" description="Helical" evidence="11">
    <location>
        <begin position="7"/>
        <end position="26"/>
    </location>
</feature>
<keyword evidence="3" id="KW-0997">Cell inner membrane</keyword>
<feature type="binding site" evidence="11">
    <location>
        <position position="71"/>
    </location>
    <ligand>
        <name>Na(+)</name>
        <dbReference type="ChEBI" id="CHEBI:29101"/>
        <note>structural</note>
    </ligand>
</feature>
<dbReference type="GO" id="GO:0005886">
    <property type="term" value="C:plasma membrane"/>
    <property type="evidence" value="ECO:0007669"/>
    <property type="project" value="UniProtKB-SubCell"/>
</dbReference>
<evidence type="ECO:0000256" key="3">
    <source>
        <dbReference type="ARBA" id="ARBA00022519"/>
    </source>
</evidence>
<dbReference type="PANTHER" id="PTHR28259">
    <property type="entry name" value="FLUORIDE EXPORT PROTEIN 1-RELATED"/>
    <property type="match status" value="1"/>
</dbReference>
<keyword evidence="6 11" id="KW-0406">Ion transport</keyword>
<evidence type="ECO:0000313" key="12">
    <source>
        <dbReference type="EMBL" id="RUL60205.1"/>
    </source>
</evidence>
<keyword evidence="7 11" id="KW-0472">Membrane</keyword>
<dbReference type="EMBL" id="RYYU01000001">
    <property type="protein sequence ID" value="RUL60205.1"/>
    <property type="molecule type" value="Genomic_DNA"/>
</dbReference>
<dbReference type="PANTHER" id="PTHR28259:SF1">
    <property type="entry name" value="FLUORIDE EXPORT PROTEIN 1-RELATED"/>
    <property type="match status" value="1"/>
</dbReference>
<dbReference type="GO" id="GO:0140114">
    <property type="term" value="P:cellular detoxification of fluoride"/>
    <property type="evidence" value="ECO:0007669"/>
    <property type="project" value="UniProtKB-UniRule"/>
</dbReference>
<dbReference type="HAMAP" id="MF_00454">
    <property type="entry name" value="FluC"/>
    <property type="match status" value="1"/>
</dbReference>
<name>A0A432LMW4_9BACT</name>
<comment type="subcellular location">
    <subcellularLocation>
        <location evidence="1 11">Cell membrane</location>
        <topology evidence="1 11">Multi-pass membrane protein</topology>
    </subcellularLocation>
</comment>
<evidence type="ECO:0000256" key="2">
    <source>
        <dbReference type="ARBA" id="ARBA00022475"/>
    </source>
</evidence>
<evidence type="ECO:0000256" key="4">
    <source>
        <dbReference type="ARBA" id="ARBA00022692"/>
    </source>
</evidence>
<sequence length="119" mass="12310">MIRNIILVALGGAAGSVGRYLISVWLNESMPWGTLTVNVLGSLVIGILMGMVGRGVLSPDMKLLLVTGFCGGFTTFSTFASESLKMMKVGDALTAAAYIGVSVAVGIMAVYIGMTEKGT</sequence>
<accession>A0A432LMW4</accession>
<evidence type="ECO:0000256" key="11">
    <source>
        <dbReference type="HAMAP-Rule" id="MF_00454"/>
    </source>
</evidence>
<keyword evidence="2 11" id="KW-1003">Cell membrane</keyword>
<dbReference type="GO" id="GO:0046872">
    <property type="term" value="F:metal ion binding"/>
    <property type="evidence" value="ECO:0007669"/>
    <property type="project" value="UniProtKB-KW"/>
</dbReference>
<keyword evidence="13" id="KW-1185">Reference proteome</keyword>
<keyword evidence="5 11" id="KW-1133">Transmembrane helix</keyword>
<evidence type="ECO:0000256" key="6">
    <source>
        <dbReference type="ARBA" id="ARBA00023065"/>
    </source>
</evidence>
<evidence type="ECO:0000256" key="10">
    <source>
        <dbReference type="ARBA" id="ARBA00035585"/>
    </source>
</evidence>
<evidence type="ECO:0000256" key="9">
    <source>
        <dbReference type="ARBA" id="ARBA00035120"/>
    </source>
</evidence>
<gene>
    <name evidence="11 12" type="primary">crcB</name>
    <name evidence="11" type="synonym">fluC</name>
    <name evidence="12" type="ORF">EHV08_10945</name>
</gene>
<dbReference type="AlphaFoldDB" id="A0A432LMW4"/>
<comment type="activity regulation">
    <text evidence="11">Na(+) is not transported, but it plays an essential structural role and its presence is essential for fluoride channel function.</text>
</comment>
<dbReference type="Proteomes" id="UP000278983">
    <property type="component" value="Unassembled WGS sequence"/>
</dbReference>
<organism evidence="12 13">
    <name type="scientific">Prevotella koreensis</name>
    <dbReference type="NCBI Taxonomy" id="2490854"/>
    <lineage>
        <taxon>Bacteria</taxon>
        <taxon>Pseudomonadati</taxon>
        <taxon>Bacteroidota</taxon>
        <taxon>Bacteroidia</taxon>
        <taxon>Bacteroidales</taxon>
        <taxon>Prevotellaceae</taxon>
        <taxon>Prevotella</taxon>
    </lineage>
</organism>
<dbReference type="Pfam" id="PF02537">
    <property type="entry name" value="CRCB"/>
    <property type="match status" value="1"/>
</dbReference>
<keyword evidence="11" id="KW-0479">Metal-binding</keyword>
<dbReference type="OrthoDB" id="9815830at2"/>
<comment type="similarity">
    <text evidence="9 11">Belongs to the fluoride channel Fluc/FEX (TC 1.A.43) family.</text>
</comment>
<keyword evidence="8 11" id="KW-0407">Ion channel</keyword>
<protein>
    <recommendedName>
        <fullName evidence="11">Fluoride-specific ion channel FluC</fullName>
    </recommendedName>
</protein>
<feature type="transmembrane region" description="Helical" evidence="11">
    <location>
        <begin position="92"/>
        <end position="114"/>
    </location>
</feature>
<comment type="catalytic activity">
    <reaction evidence="10">
        <text>fluoride(in) = fluoride(out)</text>
        <dbReference type="Rhea" id="RHEA:76159"/>
        <dbReference type="ChEBI" id="CHEBI:17051"/>
    </reaction>
    <physiologicalReaction direction="left-to-right" evidence="10">
        <dbReference type="Rhea" id="RHEA:76160"/>
    </physiologicalReaction>
</comment>
<evidence type="ECO:0000256" key="8">
    <source>
        <dbReference type="ARBA" id="ARBA00023303"/>
    </source>
</evidence>
<keyword evidence="11" id="KW-0813">Transport</keyword>
<keyword evidence="4 11" id="KW-0812">Transmembrane</keyword>
<evidence type="ECO:0000256" key="7">
    <source>
        <dbReference type="ARBA" id="ARBA00023136"/>
    </source>
</evidence>
<comment type="caution">
    <text evidence="12">The sequence shown here is derived from an EMBL/GenBank/DDBJ whole genome shotgun (WGS) entry which is preliminary data.</text>
</comment>
<feature type="transmembrane region" description="Helical" evidence="11">
    <location>
        <begin position="32"/>
        <end position="51"/>
    </location>
</feature>
<reference evidence="12 13" key="1">
    <citation type="submission" date="2018-12" db="EMBL/GenBank/DDBJ databases">
        <title>Genome sequencing of Prevotella sp. KCOM 3155 (= JS262).</title>
        <authorList>
            <person name="Kook J.-K."/>
            <person name="Park S.-N."/>
            <person name="Lim Y.K."/>
        </authorList>
    </citation>
    <scope>NUCLEOTIDE SEQUENCE [LARGE SCALE GENOMIC DNA]</scope>
    <source>
        <strain evidence="12 13">KCOM 3155</strain>
    </source>
</reference>
<keyword evidence="11" id="KW-0915">Sodium</keyword>
<evidence type="ECO:0000256" key="5">
    <source>
        <dbReference type="ARBA" id="ARBA00022989"/>
    </source>
</evidence>
<dbReference type="NCBIfam" id="TIGR00494">
    <property type="entry name" value="crcB"/>
    <property type="match status" value="1"/>
</dbReference>
<dbReference type="RefSeq" id="WP_126679297.1">
    <property type="nucleotide sequence ID" value="NZ_RYYU01000001.1"/>
</dbReference>
<feature type="binding site" evidence="11">
    <location>
        <position position="74"/>
    </location>
    <ligand>
        <name>Na(+)</name>
        <dbReference type="ChEBI" id="CHEBI:29101"/>
        <note>structural</note>
    </ligand>
</feature>
<feature type="transmembrane region" description="Helical" evidence="11">
    <location>
        <begin position="63"/>
        <end position="80"/>
    </location>
</feature>
<evidence type="ECO:0000256" key="1">
    <source>
        <dbReference type="ARBA" id="ARBA00004651"/>
    </source>
</evidence>
<comment type="function">
    <text evidence="11">Fluoride-specific ion channel. Important for reducing fluoride concentration in the cell, thus reducing its toxicity.</text>
</comment>
<dbReference type="InterPro" id="IPR003691">
    <property type="entry name" value="FluC"/>
</dbReference>
<proteinExistence type="inferred from homology"/>
<dbReference type="GO" id="GO:0062054">
    <property type="term" value="F:fluoride channel activity"/>
    <property type="evidence" value="ECO:0007669"/>
    <property type="project" value="UniProtKB-UniRule"/>
</dbReference>
<evidence type="ECO:0000313" key="13">
    <source>
        <dbReference type="Proteomes" id="UP000278983"/>
    </source>
</evidence>